<evidence type="ECO:0000256" key="3">
    <source>
        <dbReference type="ARBA" id="ARBA00022833"/>
    </source>
</evidence>
<dbReference type="Proteomes" id="UP000503018">
    <property type="component" value="Chromosome"/>
</dbReference>
<comment type="similarity">
    <text evidence="1">Belongs to the Gfa family.</text>
</comment>
<accession>A0A6M4AV12</accession>
<evidence type="ECO:0000313" key="7">
    <source>
        <dbReference type="Proteomes" id="UP000503018"/>
    </source>
</evidence>
<dbReference type="AlphaFoldDB" id="A0A6M4AV12"/>
<evidence type="ECO:0000313" key="6">
    <source>
        <dbReference type="EMBL" id="QJQ32978.1"/>
    </source>
</evidence>
<name>A0A6M4AV12_9SPHN</name>
<dbReference type="SUPFAM" id="SSF51316">
    <property type="entry name" value="Mss4-like"/>
    <property type="match status" value="1"/>
</dbReference>
<protein>
    <submittedName>
        <fullName evidence="6">GFA family protein</fullName>
    </submittedName>
</protein>
<dbReference type="PANTHER" id="PTHR33337:SF40">
    <property type="entry name" value="CENP-V_GFA DOMAIN-CONTAINING PROTEIN-RELATED"/>
    <property type="match status" value="1"/>
</dbReference>
<feature type="domain" description="CENP-V/GFA" evidence="5">
    <location>
        <begin position="5"/>
        <end position="119"/>
    </location>
</feature>
<keyword evidence="7" id="KW-1185">Reference proteome</keyword>
<dbReference type="KEGG" id="slan:GV829_11435"/>
<dbReference type="Gene3D" id="3.90.1590.10">
    <property type="entry name" value="glutathione-dependent formaldehyde- activating enzyme (gfa)"/>
    <property type="match status" value="1"/>
</dbReference>
<keyword evidence="2" id="KW-0479">Metal-binding</keyword>
<dbReference type="GO" id="GO:0016846">
    <property type="term" value="F:carbon-sulfur lyase activity"/>
    <property type="evidence" value="ECO:0007669"/>
    <property type="project" value="InterPro"/>
</dbReference>
<keyword evidence="4" id="KW-0456">Lyase</keyword>
<reference evidence="6 7" key="1">
    <citation type="submission" date="2020-01" db="EMBL/GenBank/DDBJ databases">
        <title>Sphingomonas sp. strain CSW-10.</title>
        <authorList>
            <person name="Chen W.-M."/>
        </authorList>
    </citation>
    <scope>NUCLEOTIDE SEQUENCE [LARGE SCALE GENOMIC DNA]</scope>
    <source>
        <strain evidence="6 7">CSW-10</strain>
    </source>
</reference>
<proteinExistence type="inferred from homology"/>
<sequence>MTVHHEGSCLCGEVRVRVDGELGPPDACHCSQCRKWSGHVWASTDVLREQVALEGEEHLRWFQSSEKVRRGFCSRCGSSLLWDVEGRSRLAIAMGVFDTPTGARLHAHIFTADKGDYYPLDEGIPQE</sequence>
<organism evidence="6 7">
    <name type="scientific">Sphingomonas lacunae</name>
    <dbReference type="NCBI Taxonomy" id="2698828"/>
    <lineage>
        <taxon>Bacteria</taxon>
        <taxon>Pseudomonadati</taxon>
        <taxon>Pseudomonadota</taxon>
        <taxon>Alphaproteobacteria</taxon>
        <taxon>Sphingomonadales</taxon>
        <taxon>Sphingomonadaceae</taxon>
        <taxon>Sphingomonas</taxon>
    </lineage>
</organism>
<evidence type="ECO:0000256" key="1">
    <source>
        <dbReference type="ARBA" id="ARBA00005495"/>
    </source>
</evidence>
<evidence type="ECO:0000256" key="4">
    <source>
        <dbReference type="ARBA" id="ARBA00023239"/>
    </source>
</evidence>
<keyword evidence="3" id="KW-0862">Zinc</keyword>
<evidence type="ECO:0000259" key="5">
    <source>
        <dbReference type="PROSITE" id="PS51891"/>
    </source>
</evidence>
<dbReference type="InterPro" id="IPR006913">
    <property type="entry name" value="CENP-V/GFA"/>
</dbReference>
<evidence type="ECO:0000256" key="2">
    <source>
        <dbReference type="ARBA" id="ARBA00022723"/>
    </source>
</evidence>
<dbReference type="InterPro" id="IPR011057">
    <property type="entry name" value="Mss4-like_sf"/>
</dbReference>
<dbReference type="PROSITE" id="PS51891">
    <property type="entry name" value="CENP_V_GFA"/>
    <property type="match status" value="1"/>
</dbReference>
<dbReference type="Pfam" id="PF04828">
    <property type="entry name" value="GFA"/>
    <property type="match status" value="1"/>
</dbReference>
<dbReference type="EMBL" id="CP053015">
    <property type="protein sequence ID" value="QJQ32978.1"/>
    <property type="molecule type" value="Genomic_DNA"/>
</dbReference>
<gene>
    <name evidence="6" type="ORF">GV829_11435</name>
</gene>
<dbReference type="PANTHER" id="PTHR33337">
    <property type="entry name" value="GFA DOMAIN-CONTAINING PROTEIN"/>
    <property type="match status" value="1"/>
</dbReference>
<dbReference type="GO" id="GO:0046872">
    <property type="term" value="F:metal ion binding"/>
    <property type="evidence" value="ECO:0007669"/>
    <property type="project" value="UniProtKB-KW"/>
</dbReference>